<comment type="caution">
    <text evidence="1">The sequence shown here is derived from an EMBL/GenBank/DDBJ whole genome shotgun (WGS) entry which is preliminary data.</text>
</comment>
<dbReference type="Proteomes" id="UP000644192">
    <property type="component" value="Unassembled WGS sequence"/>
</dbReference>
<sequence>MIAVPLKPSNRWAEAVEAGYFSRLIAGGIILDFWFLLFFAPFLLLGLGWVSSSLDRIANEMRRSNDLKEAEQRRLHAAEADSAANKAD</sequence>
<protein>
    <recommendedName>
        <fullName evidence="3">Transmembrane protein</fullName>
    </recommendedName>
</protein>
<evidence type="ECO:0000313" key="1">
    <source>
        <dbReference type="EMBL" id="MZZ17051.1"/>
    </source>
</evidence>
<dbReference type="AlphaFoldDB" id="A0A6B1YJB8"/>
<proteinExistence type="predicted"/>
<dbReference type="RefSeq" id="WP_125862946.1">
    <property type="nucleotide sequence ID" value="NZ_CAADPS010000065.1"/>
</dbReference>
<evidence type="ECO:0000313" key="2">
    <source>
        <dbReference type="Proteomes" id="UP000644192"/>
    </source>
</evidence>
<gene>
    <name evidence="1" type="ORF">GUL26_32795</name>
</gene>
<name>A0A6B1YJB8_PSEAI</name>
<reference evidence="1" key="1">
    <citation type="submission" date="2020-01" db="EMBL/GenBank/DDBJ databases">
        <title>Bacteria Cultured from War Wounds Associated with the Conflict in Eastern Ukraine.</title>
        <authorList>
            <person name="Snesrud E."/>
            <person name="Galac M.R."/>
            <person name="Mc Gann P."/>
            <person name="Valentine K."/>
            <person name="Viacheslav K."/>
        </authorList>
    </citation>
    <scope>NUCLEOTIDE SEQUENCE</scope>
    <source>
        <strain evidence="1">VNMU148</strain>
    </source>
</reference>
<accession>A0A6B1YJB8</accession>
<evidence type="ECO:0008006" key="3">
    <source>
        <dbReference type="Google" id="ProtNLM"/>
    </source>
</evidence>
<organism evidence="1 2">
    <name type="scientific">Pseudomonas aeruginosa</name>
    <dbReference type="NCBI Taxonomy" id="287"/>
    <lineage>
        <taxon>Bacteria</taxon>
        <taxon>Pseudomonadati</taxon>
        <taxon>Pseudomonadota</taxon>
        <taxon>Gammaproteobacteria</taxon>
        <taxon>Pseudomonadales</taxon>
        <taxon>Pseudomonadaceae</taxon>
        <taxon>Pseudomonas</taxon>
    </lineage>
</organism>
<dbReference type="EMBL" id="WXZT01000040">
    <property type="protein sequence ID" value="MZZ17051.1"/>
    <property type="molecule type" value="Genomic_DNA"/>
</dbReference>